<evidence type="ECO:0000256" key="7">
    <source>
        <dbReference type="SAM" id="MobiDB-lite"/>
    </source>
</evidence>
<evidence type="ECO:0000259" key="9">
    <source>
        <dbReference type="PROSITE" id="PS51826"/>
    </source>
</evidence>
<protein>
    <recommendedName>
        <fullName evidence="6">Dihydrolipoamide acetyltransferase component of pyruvate dehydrogenase complex</fullName>
        <ecNumber evidence="6">2.3.1.-</ecNumber>
    </recommendedName>
</protein>
<dbReference type="GO" id="GO:0005737">
    <property type="term" value="C:cytoplasm"/>
    <property type="evidence" value="ECO:0007669"/>
    <property type="project" value="TreeGrafter"/>
</dbReference>
<dbReference type="PANTHER" id="PTHR43178:SF5">
    <property type="entry name" value="LIPOAMIDE ACYLTRANSFERASE COMPONENT OF BRANCHED-CHAIN ALPHA-KETO ACID DEHYDROGENASE COMPLEX, MITOCHONDRIAL"/>
    <property type="match status" value="1"/>
</dbReference>
<dbReference type="SUPFAM" id="SSF47005">
    <property type="entry name" value="Peripheral subunit-binding domain of 2-oxo acid dehydrogenase complex"/>
    <property type="match status" value="2"/>
</dbReference>
<gene>
    <name evidence="10" type="ORF">I6U51_18735</name>
</gene>
<dbReference type="Pfam" id="PF02817">
    <property type="entry name" value="E3_binding"/>
    <property type="match status" value="2"/>
</dbReference>
<dbReference type="Gene3D" id="2.40.50.100">
    <property type="match status" value="1"/>
</dbReference>
<feature type="domain" description="Lipoyl-binding" evidence="8">
    <location>
        <begin position="2"/>
        <end position="77"/>
    </location>
</feature>
<dbReference type="AlphaFoldDB" id="A0A934M6K8"/>
<dbReference type="InterPro" id="IPR004167">
    <property type="entry name" value="PSBD"/>
</dbReference>
<dbReference type="Gene3D" id="3.30.559.10">
    <property type="entry name" value="Chloramphenicol acetyltransferase-like domain"/>
    <property type="match status" value="1"/>
</dbReference>
<dbReference type="RefSeq" id="WP_211144089.1">
    <property type="nucleotide sequence ID" value="NZ_JAEEGB010000033.1"/>
</dbReference>
<dbReference type="SUPFAM" id="SSF52777">
    <property type="entry name" value="CoA-dependent acyltransferases"/>
    <property type="match status" value="1"/>
</dbReference>
<evidence type="ECO:0000259" key="8">
    <source>
        <dbReference type="PROSITE" id="PS50968"/>
    </source>
</evidence>
<evidence type="ECO:0000313" key="11">
    <source>
        <dbReference type="Proteomes" id="UP000622687"/>
    </source>
</evidence>
<accession>A0A934M6K8</accession>
<keyword evidence="5 6" id="KW-0012">Acyltransferase</keyword>
<dbReference type="GO" id="GO:0031405">
    <property type="term" value="F:lipoic acid binding"/>
    <property type="evidence" value="ECO:0007669"/>
    <property type="project" value="TreeGrafter"/>
</dbReference>
<keyword evidence="4 6" id="KW-0450">Lipoyl</keyword>
<evidence type="ECO:0000256" key="5">
    <source>
        <dbReference type="ARBA" id="ARBA00023315"/>
    </source>
</evidence>
<dbReference type="InterPro" id="IPR001078">
    <property type="entry name" value="2-oxoacid_DH_actylTfrase"/>
</dbReference>
<dbReference type="PROSITE" id="PS50968">
    <property type="entry name" value="BIOTINYL_LIPOYL"/>
    <property type="match status" value="1"/>
</dbReference>
<dbReference type="InterPro" id="IPR011053">
    <property type="entry name" value="Single_hybrid_motif"/>
</dbReference>
<comment type="similarity">
    <text evidence="2 6">Belongs to the 2-oxoacid dehydrogenase family.</text>
</comment>
<dbReference type="EC" id="2.3.1.-" evidence="6"/>
<dbReference type="EMBL" id="JAEEGB010000033">
    <property type="protein sequence ID" value="MBI6874708.1"/>
    <property type="molecule type" value="Genomic_DNA"/>
</dbReference>
<dbReference type="Pfam" id="PF00364">
    <property type="entry name" value="Biotin_lipoyl"/>
    <property type="match status" value="1"/>
</dbReference>
<dbReference type="Gene3D" id="4.10.320.10">
    <property type="entry name" value="E3-binding domain"/>
    <property type="match status" value="2"/>
</dbReference>
<dbReference type="InterPro" id="IPR036625">
    <property type="entry name" value="E3-bd_dom_sf"/>
</dbReference>
<dbReference type="InterPro" id="IPR000089">
    <property type="entry name" value="Biotin_lipoyl"/>
</dbReference>
<dbReference type="Proteomes" id="UP000622687">
    <property type="component" value="Unassembled WGS sequence"/>
</dbReference>
<evidence type="ECO:0000256" key="4">
    <source>
        <dbReference type="ARBA" id="ARBA00022823"/>
    </source>
</evidence>
<reference evidence="10" key="1">
    <citation type="submission" date="2020-12" db="EMBL/GenBank/DDBJ databases">
        <title>Clostridium thailandense sp. nov., a novel acetogenic bacterium isolated from peat land soil in Thailand.</title>
        <authorList>
            <person name="Chaikitkaew S."/>
            <person name="Birkeland N.K."/>
        </authorList>
    </citation>
    <scope>NUCLEOTIDE SEQUENCE</scope>
    <source>
        <strain evidence="10">DSM 17425</strain>
    </source>
</reference>
<evidence type="ECO:0000256" key="2">
    <source>
        <dbReference type="ARBA" id="ARBA00007317"/>
    </source>
</evidence>
<dbReference type="SUPFAM" id="SSF51230">
    <property type="entry name" value="Single hybrid motif"/>
    <property type="match status" value="1"/>
</dbReference>
<comment type="cofactor">
    <cofactor evidence="1 6">
        <name>(R)-lipoate</name>
        <dbReference type="ChEBI" id="CHEBI:83088"/>
    </cofactor>
</comment>
<dbReference type="PROSITE" id="PS51826">
    <property type="entry name" value="PSBD"/>
    <property type="match status" value="2"/>
</dbReference>
<comment type="caution">
    <text evidence="10">The sequence shown here is derived from an EMBL/GenBank/DDBJ whole genome shotgun (WGS) entry which is preliminary data.</text>
</comment>
<evidence type="ECO:0000256" key="3">
    <source>
        <dbReference type="ARBA" id="ARBA00022679"/>
    </source>
</evidence>
<dbReference type="InterPro" id="IPR050743">
    <property type="entry name" value="2-oxoacid_DH_E2_comp"/>
</dbReference>
<sequence length="435" mass="47776">MAKVVVMPKLGLTMKEGTLVTWNKKEGDEIKVGEVLFEISTDKLSNDFESSDEGIVRKLLVNEGDVVECLKPVAIIGSADEDISSLLNDSLSNSESVEQSGSKLPEKELEEVNGEGRKQGRIKASPAAKKVALENNIDITLVEGTGPQGRITIEDVEKYIESSKNKVKASPMASKIAKELNVDLSEIEKDGRIMKEDIVSLCKCNKTSEDTYVEKRVPMSQMRKVIASRMHESWVTSPTVTYDIKVDMTNLKRFKDALKDVCKVTYTDLLVKIVSKVLLQYPLLNCSVDGNELILRNFVNMGIAVALDEGLVVPVIKCADQKGLEEISTTIKELADKAKKNALKPDEITGGTFTITNLGMYGIEYFSPIINQPEVAILGVNKITETPIAKNGEIVIKPLMNLSLTADHRAVDGSVAAQFLSKLKGFIEKPEMLIL</sequence>
<evidence type="ECO:0000256" key="6">
    <source>
        <dbReference type="RuleBase" id="RU003423"/>
    </source>
</evidence>
<keyword evidence="11" id="KW-1185">Reference proteome</keyword>
<organism evidence="10 11">
    <name type="scientific">Clostridium aciditolerans</name>
    <dbReference type="NCBI Taxonomy" id="339861"/>
    <lineage>
        <taxon>Bacteria</taxon>
        <taxon>Bacillati</taxon>
        <taxon>Bacillota</taxon>
        <taxon>Clostridia</taxon>
        <taxon>Eubacteriales</taxon>
        <taxon>Clostridiaceae</taxon>
        <taxon>Clostridium</taxon>
    </lineage>
</organism>
<name>A0A934M6K8_9CLOT</name>
<evidence type="ECO:0000313" key="10">
    <source>
        <dbReference type="EMBL" id="MBI6874708.1"/>
    </source>
</evidence>
<dbReference type="Pfam" id="PF00198">
    <property type="entry name" value="2-oxoacid_dh"/>
    <property type="match status" value="1"/>
</dbReference>
<feature type="region of interest" description="Disordered" evidence="7">
    <location>
        <begin position="90"/>
        <end position="120"/>
    </location>
</feature>
<feature type="domain" description="Peripheral subunit-binding (PSBD)" evidence="9">
    <location>
        <begin position="168"/>
        <end position="202"/>
    </location>
</feature>
<keyword evidence="3 6" id="KW-0808">Transferase</keyword>
<feature type="domain" description="Peripheral subunit-binding (PSBD)" evidence="9">
    <location>
        <begin position="123"/>
        <end position="160"/>
    </location>
</feature>
<proteinExistence type="inferred from homology"/>
<dbReference type="CDD" id="cd06849">
    <property type="entry name" value="lipoyl_domain"/>
    <property type="match status" value="1"/>
</dbReference>
<dbReference type="FunFam" id="3.30.559.10:FF:000007">
    <property type="entry name" value="Dihydrolipoamide acetyltransferase component of pyruvate dehydrogenase complex"/>
    <property type="match status" value="1"/>
</dbReference>
<dbReference type="InterPro" id="IPR023213">
    <property type="entry name" value="CAT-like_dom_sf"/>
</dbReference>
<dbReference type="GO" id="GO:0016407">
    <property type="term" value="F:acetyltransferase activity"/>
    <property type="evidence" value="ECO:0007669"/>
    <property type="project" value="TreeGrafter"/>
</dbReference>
<dbReference type="PANTHER" id="PTHR43178">
    <property type="entry name" value="DIHYDROLIPOAMIDE ACETYLTRANSFERASE COMPONENT OF PYRUVATE DEHYDROGENASE COMPLEX"/>
    <property type="match status" value="1"/>
</dbReference>
<evidence type="ECO:0000256" key="1">
    <source>
        <dbReference type="ARBA" id="ARBA00001938"/>
    </source>
</evidence>